<dbReference type="Proteomes" id="UP000617681">
    <property type="component" value="Chromosome"/>
</dbReference>
<dbReference type="SUPFAM" id="SSF102462">
    <property type="entry name" value="Peptidyl-tRNA hydrolase II"/>
    <property type="match status" value="1"/>
</dbReference>
<evidence type="ECO:0000313" key="6">
    <source>
        <dbReference type="Proteomes" id="UP000596145"/>
    </source>
</evidence>
<dbReference type="Pfam" id="PF01981">
    <property type="entry name" value="PTH2"/>
    <property type="match status" value="1"/>
</dbReference>
<gene>
    <name evidence="4" type="ORF">I6I10_05435</name>
    <name evidence="5" type="ORF">I6J21_10050</name>
</gene>
<evidence type="ECO:0000256" key="1">
    <source>
        <dbReference type="ARBA" id="ARBA00013260"/>
    </source>
</evidence>
<keyword evidence="2" id="KW-0378">Hydrolase</keyword>
<comment type="catalytic activity">
    <reaction evidence="3">
        <text>an N-acyl-L-alpha-aminoacyl-tRNA + H2O = an N-acyl-L-amino acid + a tRNA + H(+)</text>
        <dbReference type="Rhea" id="RHEA:54448"/>
        <dbReference type="Rhea" id="RHEA-COMP:10123"/>
        <dbReference type="Rhea" id="RHEA-COMP:13883"/>
        <dbReference type="ChEBI" id="CHEBI:15377"/>
        <dbReference type="ChEBI" id="CHEBI:15378"/>
        <dbReference type="ChEBI" id="CHEBI:59874"/>
        <dbReference type="ChEBI" id="CHEBI:78442"/>
        <dbReference type="ChEBI" id="CHEBI:138191"/>
        <dbReference type="EC" id="3.1.1.29"/>
    </reaction>
</comment>
<reference evidence="4 6" key="1">
    <citation type="submission" date="2020-12" db="EMBL/GenBank/DDBJ databases">
        <title>FDA dAtabase for Regulatory Grade micrObial Sequences (FDA-ARGOS): Supporting development and validation of Infectious Disease Dx tests.</title>
        <authorList>
            <person name="Sproer C."/>
            <person name="Gronow S."/>
            <person name="Severitt S."/>
            <person name="Schroder I."/>
            <person name="Tallon L."/>
            <person name="Sadzewicz L."/>
            <person name="Zhao X."/>
            <person name="Boylan J."/>
            <person name="Ott S."/>
            <person name="Bowen H."/>
            <person name="Vavikolanu K."/>
            <person name="Mehta A."/>
            <person name="Aluvathingal J."/>
            <person name="Nadendla S."/>
            <person name="Lowell S."/>
            <person name="Myers T."/>
            <person name="Yan Y."/>
            <person name="Sichtig H."/>
        </authorList>
    </citation>
    <scope>NUCLEOTIDE SEQUENCE [LARGE SCALE GENOMIC DNA]</scope>
    <source>
        <strain evidence="4 6">FDAARGOS_1053</strain>
        <strain evidence="5">FDAARGOS_1191</strain>
    </source>
</reference>
<evidence type="ECO:0000256" key="2">
    <source>
        <dbReference type="ARBA" id="ARBA00022801"/>
    </source>
</evidence>
<dbReference type="Proteomes" id="UP000596145">
    <property type="component" value="Chromosome"/>
</dbReference>
<dbReference type="OrthoDB" id="5184773at2"/>
<organism evidence="4 6">
    <name type="scientific">Corynebacterium glucuronolyticum</name>
    <dbReference type="NCBI Taxonomy" id="39791"/>
    <lineage>
        <taxon>Bacteria</taxon>
        <taxon>Bacillati</taxon>
        <taxon>Actinomycetota</taxon>
        <taxon>Actinomycetes</taxon>
        <taxon>Mycobacteriales</taxon>
        <taxon>Corynebacteriaceae</taxon>
        <taxon>Corynebacterium</taxon>
    </lineage>
</organism>
<protein>
    <recommendedName>
        <fullName evidence="1">peptidyl-tRNA hydrolase</fullName>
        <ecNumber evidence="1">3.1.1.29</ecNumber>
    </recommendedName>
</protein>
<dbReference type="RefSeq" id="WP_005388958.1">
    <property type="nucleotide sequence ID" value="NZ_CP066007.1"/>
</dbReference>
<dbReference type="InterPro" id="IPR002833">
    <property type="entry name" value="PTH2"/>
</dbReference>
<dbReference type="EMBL" id="CP066007">
    <property type="protein sequence ID" value="QQB47335.1"/>
    <property type="molecule type" value="Genomic_DNA"/>
</dbReference>
<sequence>MRRSYDALVTGLHDSTHSDGDEEYAMALVVNLPKQDKPHRNDVLVAAGQAVVATVLDPRAADNPEFARWYGKRIRKITRRARNIAWERVQDVPGVTVTHGTASVRAFVPAPVHATDPRVDKLQIGGTDLPFDEYQGSSQGICGVFIDTSLKMSLGKATAQVGHATMLFAASRPYSEVEAWATAGFPLTVREVSHEEFIAEASRADAVVVHDAGFTEVAPGSATVVAVPRGADT</sequence>
<name>A0A7T4EH84_9CORY</name>
<dbReference type="Gene3D" id="3.40.1490.10">
    <property type="entry name" value="Bit1"/>
    <property type="match status" value="1"/>
</dbReference>
<dbReference type="EMBL" id="CP069534">
    <property type="protein sequence ID" value="QRP70111.1"/>
    <property type="molecule type" value="Genomic_DNA"/>
</dbReference>
<evidence type="ECO:0000313" key="4">
    <source>
        <dbReference type="EMBL" id="QQB47335.1"/>
    </source>
</evidence>
<dbReference type="InterPro" id="IPR023476">
    <property type="entry name" value="Pep_tRNA_hydro_II_dom_sf"/>
</dbReference>
<dbReference type="AlphaFoldDB" id="A0A7T4EH84"/>
<evidence type="ECO:0000313" key="5">
    <source>
        <dbReference type="EMBL" id="QRP70111.1"/>
    </source>
</evidence>
<dbReference type="GO" id="GO:0004045">
    <property type="term" value="F:peptidyl-tRNA hydrolase activity"/>
    <property type="evidence" value="ECO:0007669"/>
    <property type="project" value="UniProtKB-EC"/>
</dbReference>
<proteinExistence type="predicted"/>
<accession>A0A7T4EH84</accession>
<dbReference type="GeneID" id="92760824"/>
<evidence type="ECO:0000256" key="3">
    <source>
        <dbReference type="ARBA" id="ARBA00048707"/>
    </source>
</evidence>
<dbReference type="EC" id="3.1.1.29" evidence="1"/>